<feature type="domain" description="HD/PDEase" evidence="2">
    <location>
        <begin position="565"/>
        <end position="727"/>
    </location>
</feature>
<evidence type="ECO:0000313" key="4">
    <source>
        <dbReference type="Proteomes" id="UP000053051"/>
    </source>
</evidence>
<gene>
    <name evidence="3" type="ORF">RINTHH_8670</name>
</gene>
<dbReference type="InterPro" id="IPR011624">
    <property type="entry name" value="Metal-dep_PHydrolase_7TM_extra"/>
</dbReference>
<keyword evidence="1" id="KW-0472">Membrane</keyword>
<dbReference type="AlphaFoldDB" id="M1WYS1"/>
<accession>M1WYS1</accession>
<protein>
    <submittedName>
        <fullName evidence="3">Membrane protein containing HD superfamily hydrolase domain, YQFF ortholog</fullName>
    </submittedName>
</protein>
<dbReference type="SMART" id="SM00471">
    <property type="entry name" value="HDc"/>
    <property type="match status" value="1"/>
</dbReference>
<feature type="transmembrane region" description="Helical" evidence="1">
    <location>
        <begin position="516"/>
        <end position="536"/>
    </location>
</feature>
<proteinExistence type="predicted"/>
<dbReference type="Gene3D" id="1.10.3210.10">
    <property type="entry name" value="Hypothetical protein af1432"/>
    <property type="match status" value="1"/>
</dbReference>
<feature type="transmembrane region" description="Helical" evidence="1">
    <location>
        <begin position="392"/>
        <end position="409"/>
    </location>
</feature>
<evidence type="ECO:0000256" key="1">
    <source>
        <dbReference type="SAM" id="Phobius"/>
    </source>
</evidence>
<dbReference type="PANTHER" id="PTHR36442:SF1">
    <property type="entry name" value="CYCLIC-DI-AMP PHOSPHODIESTERASE PGPH"/>
    <property type="match status" value="1"/>
</dbReference>
<keyword evidence="4" id="KW-1185">Reference proteome</keyword>
<dbReference type="SUPFAM" id="SSF109604">
    <property type="entry name" value="HD-domain/PDEase-like"/>
    <property type="match status" value="1"/>
</dbReference>
<dbReference type="InterPro" id="IPR052722">
    <property type="entry name" value="PgpH_phosphodiesterase"/>
</dbReference>
<keyword evidence="3" id="KW-0378">Hydrolase</keyword>
<dbReference type="PANTHER" id="PTHR36442">
    <property type="entry name" value="CYCLIC-DI-AMP PHOSPHODIESTERASE PGPH"/>
    <property type="match status" value="1"/>
</dbReference>
<dbReference type="InterPro" id="IPR006674">
    <property type="entry name" value="HD_domain"/>
</dbReference>
<dbReference type="InterPro" id="IPR003607">
    <property type="entry name" value="HD/PDEase_dom"/>
</dbReference>
<dbReference type="Pfam" id="PF07697">
    <property type="entry name" value="7TMR-HDED"/>
    <property type="match status" value="1"/>
</dbReference>
<feature type="transmembrane region" description="Helical" evidence="1">
    <location>
        <begin position="421"/>
        <end position="442"/>
    </location>
</feature>
<feature type="transmembrane region" description="Helical" evidence="1">
    <location>
        <begin position="479"/>
        <end position="504"/>
    </location>
</feature>
<dbReference type="GO" id="GO:0016787">
    <property type="term" value="F:hydrolase activity"/>
    <property type="evidence" value="ECO:0007669"/>
    <property type="project" value="UniProtKB-KW"/>
</dbReference>
<sequence>MKTKIPIINLNLDSIRLHYHVISVMSVVCLTGAMGHKFYNQPKLKVGTIAPQTITIPRTGLIEDEEQTNEKRLAASQNFLPALMVDVSANKKISQHLQKLLSQLNDFYSLASPLPFVNISILSSASQAYLRSCDEENWEILRIVLKQKPGKIVGKHSYLRELPAKLKNNTTNNSQKFNQAFAEIKSYSLNKSARNLSLLLSEISTARQRYALAQAQISKIAIKKQQPIFYEKNFLEIASDDWKKTQVAIRQIKERILAQGIPPGLPEKMLLDVIRLNVQASVPKEGQKIAVIILQEILQPNLCKDEIKTKIQAQQAAAEVEPVIITVKKGDVIVYKGQTITQWQFTVLEHYRLSRREIHWQGLGYLTCTVIVGVCIFILVQRQVKRKLRQRDCLLFLLLTLSIPLALTFDITHASWSGVGLLLGSFYGSTLGITVMGLLLLILPIGSEVSWIALISGTAGGTLGSLVSKRLHSREELALLGIAIAITQGGVYLIIQLLTGSMILSPNFYMILREALLFGLSGLVWSVVALGLSPYLEKIFDLVTPIRLAELANPNRSLLQQLATKTPGTFQHTLFVATLAEAAAKKLKCNVELVRAGTLYHDVGKMHDPEAFIENQIGRPNKHDTQIKDPWKSAEIIKQHVNKGLAMARKHSLPTAIQSFIPEHQGTMQIAYFYYQAQEITKGDSKRTVHENDFRYDGPIPQSRETGIVMLADSCEAALRSLKDATPEKALVMVNNILLARWKDKQLVDSGLTREEIAEIANIFVKVWQQFHHKRIAYPKLKASIPRSK</sequence>
<dbReference type="InterPro" id="IPR011621">
    <property type="entry name" value="Metal-dep_PHydrolase_7TM_intra"/>
</dbReference>
<keyword evidence="1" id="KW-0812">Transmembrane</keyword>
<dbReference type="CDD" id="cd00077">
    <property type="entry name" value="HDc"/>
    <property type="match status" value="1"/>
</dbReference>
<feature type="transmembrane region" description="Helical" evidence="1">
    <location>
        <begin position="362"/>
        <end position="380"/>
    </location>
</feature>
<dbReference type="STRING" id="1165094.RINTHH_8670"/>
<reference evidence="3 4" key="1">
    <citation type="submission" date="2012-05" db="EMBL/GenBank/DDBJ databases">
        <authorList>
            <person name="Hilton J."/>
        </authorList>
    </citation>
    <scope>NUCLEOTIDE SEQUENCE [LARGE SCALE GENOMIC DNA]</scope>
    <source>
        <strain evidence="3 4">HH01</strain>
    </source>
</reference>
<dbReference type="Pfam" id="PF07698">
    <property type="entry name" value="7TM-7TMR_HD"/>
    <property type="match status" value="1"/>
</dbReference>
<dbReference type="RefSeq" id="WP_008233119.1">
    <property type="nucleotide sequence ID" value="NZ_CAIY01000031.1"/>
</dbReference>
<keyword evidence="1" id="KW-1133">Transmembrane helix</keyword>
<dbReference type="InterPro" id="IPR006675">
    <property type="entry name" value="HDIG_dom"/>
</dbReference>
<organism evidence="3 4">
    <name type="scientific">Richelia intracellularis HH01</name>
    <dbReference type="NCBI Taxonomy" id="1165094"/>
    <lineage>
        <taxon>Bacteria</taxon>
        <taxon>Bacillati</taxon>
        <taxon>Cyanobacteriota</taxon>
        <taxon>Cyanophyceae</taxon>
        <taxon>Nostocales</taxon>
        <taxon>Nostocaceae</taxon>
        <taxon>Richelia</taxon>
    </lineage>
</organism>
<evidence type="ECO:0000259" key="2">
    <source>
        <dbReference type="SMART" id="SM00471"/>
    </source>
</evidence>
<dbReference type="NCBIfam" id="TIGR00277">
    <property type="entry name" value="HDIG"/>
    <property type="match status" value="1"/>
</dbReference>
<evidence type="ECO:0000313" key="3">
    <source>
        <dbReference type="EMBL" id="CCH67022.1"/>
    </source>
</evidence>
<dbReference type="Proteomes" id="UP000053051">
    <property type="component" value="Unassembled WGS sequence"/>
</dbReference>
<name>M1WYS1_9NOST</name>
<dbReference type="Pfam" id="PF01966">
    <property type="entry name" value="HD"/>
    <property type="match status" value="1"/>
</dbReference>
<feature type="transmembrane region" description="Helical" evidence="1">
    <location>
        <begin position="449"/>
        <end position="467"/>
    </location>
</feature>
<reference evidence="4" key="2">
    <citation type="submission" date="2016-01" db="EMBL/GenBank/DDBJ databases">
        <title>Diatom-associated endosymboitic cyanobacterium lacks core nitrogen metabolism enzymes.</title>
        <authorList>
            <person name="Hilton J.A."/>
            <person name="Foster R.A."/>
            <person name="Tripp H.J."/>
            <person name="Carter B.J."/>
            <person name="Zehr J.P."/>
            <person name="Villareal T.A."/>
        </authorList>
    </citation>
    <scope>NUCLEOTIDE SEQUENCE [LARGE SCALE GENOMIC DNA]</scope>
    <source>
        <strain evidence="4">HH01</strain>
    </source>
</reference>
<dbReference type="EMBL" id="CAIY01000031">
    <property type="protein sequence ID" value="CCH67022.1"/>
    <property type="molecule type" value="Genomic_DNA"/>
</dbReference>
<comment type="caution">
    <text evidence="3">The sequence shown here is derived from an EMBL/GenBank/DDBJ whole genome shotgun (WGS) entry which is preliminary data.</text>
</comment>